<dbReference type="Proteomes" id="UP000295636">
    <property type="component" value="Unassembled WGS sequence"/>
</dbReference>
<sequence length="276" mass="29769">MELGIFAKTFVRSSLEETLDAVQGSGLNGIQFNMACAGLPSMPDQVETETAARVRAEAGRRKLAIHAVSGTYNMAHPDPEVRRLGLVKLRNLAAVCGTMGTSVITLCTGSRDPDHMWRRHPANDSQEAWDDMTASMEQALEIAEAYQVTLAIEPEAANIVSDAGRAQSLLRLMQSERLKVVMDAANLFHPGNVADMKGVLHHAFELLGEQIVLAHAKDFTAGDELSFVAAGQGMLDYDCYISLLRSASFDGPLIMHGLGETQVAASTAFLHSKLGM</sequence>
<proteinExistence type="predicted"/>
<dbReference type="InterPro" id="IPR050312">
    <property type="entry name" value="IolE/XylAMocC-like"/>
</dbReference>
<reference evidence="2 3" key="1">
    <citation type="submission" date="2019-03" db="EMBL/GenBank/DDBJ databases">
        <title>This is whole genome sequence of Paenibacillus sp MS74 strain.</title>
        <authorList>
            <person name="Trinh H.N."/>
        </authorList>
    </citation>
    <scope>NUCLEOTIDE SEQUENCE [LARGE SCALE GENOMIC DNA]</scope>
    <source>
        <strain evidence="2 3">MS74</strain>
    </source>
</reference>
<evidence type="ECO:0000313" key="2">
    <source>
        <dbReference type="EMBL" id="TDF98847.1"/>
    </source>
</evidence>
<dbReference type="SUPFAM" id="SSF51658">
    <property type="entry name" value="Xylose isomerase-like"/>
    <property type="match status" value="1"/>
</dbReference>
<dbReference type="OrthoDB" id="2063291at2"/>
<keyword evidence="3" id="KW-1185">Reference proteome</keyword>
<dbReference type="Pfam" id="PF01261">
    <property type="entry name" value="AP_endonuc_2"/>
    <property type="match status" value="1"/>
</dbReference>
<dbReference type="InterPro" id="IPR013022">
    <property type="entry name" value="Xyl_isomerase-like_TIM-brl"/>
</dbReference>
<accession>A0A4R5KV64</accession>
<gene>
    <name evidence="2" type="ORF">E1757_10035</name>
</gene>
<name>A0A4R5KV64_9BACL</name>
<keyword evidence="2" id="KW-0413">Isomerase</keyword>
<dbReference type="AlphaFoldDB" id="A0A4R5KV64"/>
<protein>
    <submittedName>
        <fullName evidence="2">Sugar phosphate isomerase/epimerase</fullName>
    </submittedName>
</protein>
<comment type="caution">
    <text evidence="2">The sequence shown here is derived from an EMBL/GenBank/DDBJ whole genome shotgun (WGS) entry which is preliminary data.</text>
</comment>
<dbReference type="RefSeq" id="WP_133227306.1">
    <property type="nucleotide sequence ID" value="NZ_SMRT01000003.1"/>
</dbReference>
<organism evidence="2 3">
    <name type="scientific">Paenibacillus piri</name>
    <dbReference type="NCBI Taxonomy" id="2547395"/>
    <lineage>
        <taxon>Bacteria</taxon>
        <taxon>Bacillati</taxon>
        <taxon>Bacillota</taxon>
        <taxon>Bacilli</taxon>
        <taxon>Bacillales</taxon>
        <taxon>Paenibacillaceae</taxon>
        <taxon>Paenibacillus</taxon>
    </lineage>
</organism>
<dbReference type="PANTHER" id="PTHR12110:SF21">
    <property type="entry name" value="XYLOSE ISOMERASE-LIKE TIM BARREL DOMAIN-CONTAINING PROTEIN"/>
    <property type="match status" value="1"/>
</dbReference>
<evidence type="ECO:0000259" key="1">
    <source>
        <dbReference type="Pfam" id="PF01261"/>
    </source>
</evidence>
<dbReference type="GO" id="GO:0016853">
    <property type="term" value="F:isomerase activity"/>
    <property type="evidence" value="ECO:0007669"/>
    <property type="project" value="UniProtKB-KW"/>
</dbReference>
<dbReference type="PANTHER" id="PTHR12110">
    <property type="entry name" value="HYDROXYPYRUVATE ISOMERASE"/>
    <property type="match status" value="1"/>
</dbReference>
<evidence type="ECO:0000313" key="3">
    <source>
        <dbReference type="Proteomes" id="UP000295636"/>
    </source>
</evidence>
<dbReference type="InterPro" id="IPR036237">
    <property type="entry name" value="Xyl_isomerase-like_sf"/>
</dbReference>
<dbReference type="EMBL" id="SMRT01000003">
    <property type="protein sequence ID" value="TDF98847.1"/>
    <property type="molecule type" value="Genomic_DNA"/>
</dbReference>
<feature type="domain" description="Xylose isomerase-like TIM barrel" evidence="1">
    <location>
        <begin position="20"/>
        <end position="255"/>
    </location>
</feature>
<dbReference type="Gene3D" id="3.20.20.150">
    <property type="entry name" value="Divalent-metal-dependent TIM barrel enzymes"/>
    <property type="match status" value="1"/>
</dbReference>